<keyword evidence="4 7" id="KW-1133">Transmembrane helix</keyword>
<feature type="domain" description="MacB-like periplasmic core" evidence="9">
    <location>
        <begin position="25"/>
        <end position="171"/>
    </location>
</feature>
<reference evidence="11" key="1">
    <citation type="submission" date="2016-10" db="EMBL/GenBank/DDBJ databases">
        <authorList>
            <person name="Varghese N."/>
            <person name="Submissions S."/>
        </authorList>
    </citation>
    <scope>NUCLEOTIDE SEQUENCE [LARGE SCALE GENOMIC DNA]</scope>
    <source>
        <strain evidence="11">DSM 45079</strain>
    </source>
</reference>
<proteinExistence type="inferred from homology"/>
<dbReference type="GO" id="GO:0022857">
    <property type="term" value="F:transmembrane transporter activity"/>
    <property type="evidence" value="ECO:0007669"/>
    <property type="project" value="TreeGrafter"/>
</dbReference>
<dbReference type="InterPro" id="IPR025857">
    <property type="entry name" value="MacB_PCD"/>
</dbReference>
<dbReference type="GO" id="GO:0005886">
    <property type="term" value="C:plasma membrane"/>
    <property type="evidence" value="ECO:0007669"/>
    <property type="project" value="UniProtKB-SubCell"/>
</dbReference>
<feature type="transmembrane region" description="Helical" evidence="7">
    <location>
        <begin position="566"/>
        <end position="586"/>
    </location>
</feature>
<dbReference type="AlphaFoldDB" id="A0A1H2LIU4"/>
<dbReference type="OrthoDB" id="3291880at2"/>
<gene>
    <name evidence="10" type="ORF">SAMN04488563_6204</name>
</gene>
<evidence type="ECO:0000256" key="4">
    <source>
        <dbReference type="ARBA" id="ARBA00022989"/>
    </source>
</evidence>
<dbReference type="STRING" id="419479.SAMN04488563_6204"/>
<keyword evidence="3 7" id="KW-0812">Transmembrane</keyword>
<feature type="transmembrane region" description="Helical" evidence="7">
    <location>
        <begin position="482"/>
        <end position="507"/>
    </location>
</feature>
<evidence type="ECO:0000256" key="5">
    <source>
        <dbReference type="ARBA" id="ARBA00023136"/>
    </source>
</evidence>
<feature type="transmembrane region" description="Helical" evidence="7">
    <location>
        <begin position="280"/>
        <end position="298"/>
    </location>
</feature>
<dbReference type="RefSeq" id="WP_046768855.1">
    <property type="nucleotide sequence ID" value="NZ_KQ061228.1"/>
</dbReference>
<sequence length="605" mass="61437">MGRLLLIIRLAARDLRRRPAEAALLLIAIAAATTTLTLGLAIHGVASDPFQSTRETTAGPDVTAVIMPDPEAGTADPATLEALAGADGVVDHSGPYPVAGATMDTEARTVDVQAIGRDTEPATVDRPAVTEGGWVRDGGVVVEAAFAEAIGLQVGDTVTLDGRAFEVAGIAVTTALVPYPWTSCLVHCMLGEAPEGMRFAAGAVQDPGTVWLTIADVEALASGPLSYVTNLKLADPDGAQAFADAHNQDAPGVPRLESWQHTFEQVTHLERNTQRLLTTGGWLLGVLAVASVAVLVGGRMADQTQRVGLLKAAGATPGLVAAVLLAAYVAVALVASATGLLAGRLTAPLFTERAPGLVGAAGEPALTPGTVAVVTAVALGVAVTATLVPAIRAARTSTVAALNDAARPPRRVGWLIAVSSRLPVALLIALRVAGRRPRRVALSIASITVTVSGLVAAMAANAQLGAQPILDADTETQRLGEVLLIITVTLIALAAVNTIVVTWATVLDARHASALTRALGATPAQLSAGLSVAQVLPALVGAVLGVGGGLALYTAVDPDEVPMPPAWWLVALVPGVVLAVAALTVIPARLAARRPVAPILQAELA</sequence>
<dbReference type="Pfam" id="PF12704">
    <property type="entry name" value="MacB_PCD"/>
    <property type="match status" value="1"/>
</dbReference>
<dbReference type="PANTHER" id="PTHR30572:SF4">
    <property type="entry name" value="ABC TRANSPORTER PERMEASE YTRF"/>
    <property type="match status" value="1"/>
</dbReference>
<comment type="subcellular location">
    <subcellularLocation>
        <location evidence="1">Cell membrane</location>
        <topology evidence="1">Multi-pass membrane protein</topology>
    </subcellularLocation>
</comment>
<keyword evidence="11" id="KW-1185">Reference proteome</keyword>
<keyword evidence="2" id="KW-1003">Cell membrane</keyword>
<dbReference type="PANTHER" id="PTHR30572">
    <property type="entry name" value="MEMBRANE COMPONENT OF TRANSPORTER-RELATED"/>
    <property type="match status" value="1"/>
</dbReference>
<dbReference type="Pfam" id="PF02687">
    <property type="entry name" value="FtsX"/>
    <property type="match status" value="2"/>
</dbReference>
<feature type="transmembrane region" description="Helical" evidence="7">
    <location>
        <begin position="21"/>
        <end position="46"/>
    </location>
</feature>
<evidence type="ECO:0000259" key="8">
    <source>
        <dbReference type="Pfam" id="PF02687"/>
    </source>
</evidence>
<dbReference type="Proteomes" id="UP000182977">
    <property type="component" value="Chromosome I"/>
</dbReference>
<evidence type="ECO:0000256" key="1">
    <source>
        <dbReference type="ARBA" id="ARBA00004651"/>
    </source>
</evidence>
<organism evidence="10 11">
    <name type="scientific">Jiangella alkaliphila</name>
    <dbReference type="NCBI Taxonomy" id="419479"/>
    <lineage>
        <taxon>Bacteria</taxon>
        <taxon>Bacillati</taxon>
        <taxon>Actinomycetota</taxon>
        <taxon>Actinomycetes</taxon>
        <taxon>Jiangellales</taxon>
        <taxon>Jiangellaceae</taxon>
        <taxon>Jiangella</taxon>
    </lineage>
</organism>
<evidence type="ECO:0000256" key="6">
    <source>
        <dbReference type="ARBA" id="ARBA00038076"/>
    </source>
</evidence>
<evidence type="ECO:0000259" key="9">
    <source>
        <dbReference type="Pfam" id="PF12704"/>
    </source>
</evidence>
<keyword evidence="5 7" id="KW-0472">Membrane</keyword>
<evidence type="ECO:0000256" key="2">
    <source>
        <dbReference type="ARBA" id="ARBA00022475"/>
    </source>
</evidence>
<evidence type="ECO:0000313" key="10">
    <source>
        <dbReference type="EMBL" id="SDU80675.1"/>
    </source>
</evidence>
<evidence type="ECO:0000256" key="7">
    <source>
        <dbReference type="SAM" id="Phobius"/>
    </source>
</evidence>
<evidence type="ECO:0000256" key="3">
    <source>
        <dbReference type="ARBA" id="ARBA00022692"/>
    </source>
</evidence>
<feature type="domain" description="ABC3 transporter permease C-terminal" evidence="8">
    <location>
        <begin position="485"/>
        <end position="594"/>
    </location>
</feature>
<dbReference type="InterPro" id="IPR050250">
    <property type="entry name" value="Macrolide_Exporter_MacB"/>
</dbReference>
<feature type="transmembrane region" description="Helical" evidence="7">
    <location>
        <begin position="528"/>
        <end position="554"/>
    </location>
</feature>
<dbReference type="EMBL" id="LT629791">
    <property type="protein sequence ID" value="SDU80675.1"/>
    <property type="molecule type" value="Genomic_DNA"/>
</dbReference>
<accession>A0A1H2LIU4</accession>
<feature type="transmembrane region" description="Helical" evidence="7">
    <location>
        <begin position="440"/>
        <end position="462"/>
    </location>
</feature>
<evidence type="ECO:0000313" key="11">
    <source>
        <dbReference type="Proteomes" id="UP000182977"/>
    </source>
</evidence>
<feature type="transmembrane region" description="Helical" evidence="7">
    <location>
        <begin position="319"/>
        <end position="342"/>
    </location>
</feature>
<feature type="domain" description="ABC3 transporter permease C-terminal" evidence="8">
    <location>
        <begin position="283"/>
        <end position="397"/>
    </location>
</feature>
<dbReference type="InterPro" id="IPR003838">
    <property type="entry name" value="ABC3_permease_C"/>
</dbReference>
<protein>
    <submittedName>
        <fullName evidence="10">Putative ABC transport system permease protein</fullName>
    </submittedName>
</protein>
<comment type="similarity">
    <text evidence="6">Belongs to the ABC-4 integral membrane protein family.</text>
</comment>
<name>A0A1H2LIU4_9ACTN</name>